<evidence type="ECO:0000313" key="4">
    <source>
        <dbReference type="EMBL" id="KAG7346684.1"/>
    </source>
</evidence>
<feature type="signal peptide" evidence="2">
    <location>
        <begin position="1"/>
        <end position="21"/>
    </location>
</feature>
<gene>
    <name evidence="4" type="ORF">IV203_005753</name>
</gene>
<dbReference type="PANTHER" id="PTHR42687">
    <property type="entry name" value="L-THREONINE 3-DEHYDROGENASE"/>
    <property type="match status" value="1"/>
</dbReference>
<dbReference type="OrthoDB" id="419598at2759"/>
<comment type="caution">
    <text evidence="4">The sequence shown here is derived from an EMBL/GenBank/DDBJ whole genome shotgun (WGS) entry which is preliminary data.</text>
</comment>
<comment type="similarity">
    <text evidence="1">Belongs to the NAD(P)-dependent epimerase/dehydratase family.</text>
</comment>
<dbReference type="AlphaFoldDB" id="A0A9K3KN05"/>
<dbReference type="InterPro" id="IPR001509">
    <property type="entry name" value="Epimerase_deHydtase"/>
</dbReference>
<keyword evidence="2" id="KW-0732">Signal</keyword>
<feature type="domain" description="NAD-dependent epimerase/dehydratase" evidence="3">
    <location>
        <begin position="49"/>
        <end position="272"/>
    </location>
</feature>
<organism evidence="4 5">
    <name type="scientific">Nitzschia inconspicua</name>
    <dbReference type="NCBI Taxonomy" id="303405"/>
    <lineage>
        <taxon>Eukaryota</taxon>
        <taxon>Sar</taxon>
        <taxon>Stramenopiles</taxon>
        <taxon>Ochrophyta</taxon>
        <taxon>Bacillariophyta</taxon>
        <taxon>Bacillariophyceae</taxon>
        <taxon>Bacillariophycidae</taxon>
        <taxon>Bacillariales</taxon>
        <taxon>Bacillariaceae</taxon>
        <taxon>Nitzschia</taxon>
    </lineage>
</organism>
<dbReference type="Pfam" id="PF01370">
    <property type="entry name" value="Epimerase"/>
    <property type="match status" value="1"/>
</dbReference>
<dbReference type="Proteomes" id="UP000693970">
    <property type="component" value="Unassembled WGS sequence"/>
</dbReference>
<dbReference type="GO" id="GO:0006567">
    <property type="term" value="P:L-threonine catabolic process"/>
    <property type="evidence" value="ECO:0007669"/>
    <property type="project" value="TreeGrafter"/>
</dbReference>
<dbReference type="EMBL" id="JAGRRH010000021">
    <property type="protein sequence ID" value="KAG7346684.1"/>
    <property type="molecule type" value="Genomic_DNA"/>
</dbReference>
<keyword evidence="5" id="KW-1185">Reference proteome</keyword>
<protein>
    <submittedName>
        <fullName evidence="4">NAD dependent epimerase/dehydratase family protein</fullName>
    </submittedName>
</protein>
<dbReference type="InterPro" id="IPR051225">
    <property type="entry name" value="NAD(P)_epim/dehydratase"/>
</dbReference>
<evidence type="ECO:0000259" key="3">
    <source>
        <dbReference type="Pfam" id="PF01370"/>
    </source>
</evidence>
<name>A0A9K3KN05_9STRA</name>
<dbReference type="PANTHER" id="PTHR42687:SF1">
    <property type="entry name" value="L-THREONINE 3-DEHYDROGENASE, MITOCHONDRIAL"/>
    <property type="match status" value="1"/>
</dbReference>
<sequence length="372" mass="40877">MYAVSAFLVLIALQATDRASAFAPSRWRASRVSSTSLNAAALIVQNKGGGHGEIGFQLAKKLAIHDKIDSITILQDDACNEAKEPFSLYNADLPSSVTVVKAPLGDESVDASTMQSWLNGAKFEYIFDNNSKGPTGSGKAICDCAKSWDCNLYVYVSSAGMYKPDDSTTFPMDEATTPIKESAGQAQQDAYAVELGLPLVSFRPQYIYGPNSNKYDYIDWYFDRLVRQQPLPIPSPGTQKVSLTNSQDVASLLMTPLDNEAAAVQQRYFNCGTDKLYTYDEVAYMCAEVAGIDNIKIEHYDGEALGKAKFPFRMTDFYVAPDKAKEKLGYSGAQCDLKEDLKWYYEGYVSRGGLTREVDFSKDQEILGGVSA</sequence>
<reference evidence="4" key="2">
    <citation type="submission" date="2021-04" db="EMBL/GenBank/DDBJ databases">
        <authorList>
            <person name="Podell S."/>
        </authorList>
    </citation>
    <scope>NUCLEOTIDE SEQUENCE</scope>
    <source>
        <strain evidence="4">Hildebrandi</strain>
    </source>
</reference>
<evidence type="ECO:0000313" key="5">
    <source>
        <dbReference type="Proteomes" id="UP000693970"/>
    </source>
</evidence>
<evidence type="ECO:0000256" key="2">
    <source>
        <dbReference type="SAM" id="SignalP"/>
    </source>
</evidence>
<accession>A0A9K3KN05</accession>
<feature type="chain" id="PRO_5039891260" evidence="2">
    <location>
        <begin position="22"/>
        <end position="372"/>
    </location>
</feature>
<evidence type="ECO:0000256" key="1">
    <source>
        <dbReference type="ARBA" id="ARBA00007637"/>
    </source>
</evidence>
<dbReference type="GO" id="GO:0008743">
    <property type="term" value="F:L-threonine 3-dehydrogenase activity"/>
    <property type="evidence" value="ECO:0007669"/>
    <property type="project" value="TreeGrafter"/>
</dbReference>
<proteinExistence type="inferred from homology"/>
<reference evidence="4" key="1">
    <citation type="journal article" date="2021" name="Sci. Rep.">
        <title>Diploid genomic architecture of Nitzschia inconspicua, an elite biomass production diatom.</title>
        <authorList>
            <person name="Oliver A."/>
            <person name="Podell S."/>
            <person name="Pinowska A."/>
            <person name="Traller J.C."/>
            <person name="Smith S.R."/>
            <person name="McClure R."/>
            <person name="Beliaev A."/>
            <person name="Bohutskyi P."/>
            <person name="Hill E.A."/>
            <person name="Rabines A."/>
            <person name="Zheng H."/>
            <person name="Allen L.Z."/>
            <person name="Kuo A."/>
            <person name="Grigoriev I.V."/>
            <person name="Allen A.E."/>
            <person name="Hazlebeck D."/>
            <person name="Allen E.E."/>
        </authorList>
    </citation>
    <scope>NUCLEOTIDE SEQUENCE</scope>
    <source>
        <strain evidence="4">Hildebrandi</strain>
    </source>
</reference>